<accession>A0A395N962</accession>
<sequence length="149" mass="16338">MLGANRSDPFQSFGIGGGRRAHRLWDHMYDGTCPKFNTLVEIGVVDLARETIALSQMLSASAWHLVHWLGCETDTGEDARYSMTSAQNLQQRLNSVATGASDEVTIAVLTSAAYANLIKESQIFQIHMDGLSRILRLKGGQVQFLNTAP</sequence>
<dbReference type="OrthoDB" id="3469225at2759"/>
<organism evidence="1 2">
    <name type="scientific">Trichoderma arundinaceum</name>
    <dbReference type="NCBI Taxonomy" id="490622"/>
    <lineage>
        <taxon>Eukaryota</taxon>
        <taxon>Fungi</taxon>
        <taxon>Dikarya</taxon>
        <taxon>Ascomycota</taxon>
        <taxon>Pezizomycotina</taxon>
        <taxon>Sordariomycetes</taxon>
        <taxon>Hypocreomycetidae</taxon>
        <taxon>Hypocreales</taxon>
        <taxon>Hypocreaceae</taxon>
        <taxon>Trichoderma</taxon>
    </lineage>
</organism>
<gene>
    <name evidence="1" type="ORF">TARUN_9830</name>
</gene>
<dbReference type="STRING" id="490622.A0A395N962"/>
<comment type="caution">
    <text evidence="1">The sequence shown here is derived from an EMBL/GenBank/DDBJ whole genome shotgun (WGS) entry which is preliminary data.</text>
</comment>
<dbReference type="EMBL" id="PXOA01000857">
    <property type="protein sequence ID" value="RFU72434.1"/>
    <property type="molecule type" value="Genomic_DNA"/>
</dbReference>
<protein>
    <submittedName>
        <fullName evidence="1">Uncharacterized protein</fullName>
    </submittedName>
</protein>
<dbReference type="AlphaFoldDB" id="A0A395N962"/>
<reference evidence="1 2" key="1">
    <citation type="journal article" date="2018" name="PLoS Pathog.">
        <title>Evolution of structural diversity of trichothecenes, a family of toxins produced by plant pathogenic and entomopathogenic fungi.</title>
        <authorList>
            <person name="Proctor R.H."/>
            <person name="McCormick S.P."/>
            <person name="Kim H.S."/>
            <person name="Cardoza R.E."/>
            <person name="Stanley A.M."/>
            <person name="Lindo L."/>
            <person name="Kelly A."/>
            <person name="Brown D.W."/>
            <person name="Lee T."/>
            <person name="Vaughan M.M."/>
            <person name="Alexander N.J."/>
            <person name="Busman M."/>
            <person name="Gutierrez S."/>
        </authorList>
    </citation>
    <scope>NUCLEOTIDE SEQUENCE [LARGE SCALE GENOMIC DNA]</scope>
    <source>
        <strain evidence="1 2">IBT 40837</strain>
    </source>
</reference>
<evidence type="ECO:0000313" key="1">
    <source>
        <dbReference type="EMBL" id="RFU72434.1"/>
    </source>
</evidence>
<keyword evidence="2" id="KW-1185">Reference proteome</keyword>
<evidence type="ECO:0000313" key="2">
    <source>
        <dbReference type="Proteomes" id="UP000266272"/>
    </source>
</evidence>
<dbReference type="Proteomes" id="UP000266272">
    <property type="component" value="Unassembled WGS sequence"/>
</dbReference>
<name>A0A395N962_TRIAR</name>
<proteinExistence type="predicted"/>